<dbReference type="Pfam" id="PF15883">
    <property type="entry name" value="DUF4736"/>
    <property type="match status" value="1"/>
</dbReference>
<evidence type="ECO:0000256" key="1">
    <source>
        <dbReference type="SAM" id="Phobius"/>
    </source>
</evidence>
<keyword evidence="1" id="KW-1133">Transmembrane helix</keyword>
<dbReference type="Proteomes" id="UP000295192">
    <property type="component" value="Unassembled WGS sequence"/>
</dbReference>
<accession>A0A484BVW9</accession>
<organism evidence="2 3">
    <name type="scientific">Drosophila navojoa</name>
    <name type="common">Fruit fly</name>
    <dbReference type="NCBI Taxonomy" id="7232"/>
    <lineage>
        <taxon>Eukaryota</taxon>
        <taxon>Metazoa</taxon>
        <taxon>Ecdysozoa</taxon>
        <taxon>Arthropoda</taxon>
        <taxon>Hexapoda</taxon>
        <taxon>Insecta</taxon>
        <taxon>Pterygota</taxon>
        <taxon>Neoptera</taxon>
        <taxon>Endopterygota</taxon>
        <taxon>Diptera</taxon>
        <taxon>Brachycera</taxon>
        <taxon>Muscomorpha</taxon>
        <taxon>Ephydroidea</taxon>
        <taxon>Drosophilidae</taxon>
        <taxon>Drosophila</taxon>
    </lineage>
</organism>
<keyword evidence="1" id="KW-0472">Membrane</keyword>
<dbReference type="OMA" id="RRFANFI"/>
<feature type="transmembrane region" description="Helical" evidence="1">
    <location>
        <begin position="57"/>
        <end position="77"/>
    </location>
</feature>
<evidence type="ECO:0000313" key="3">
    <source>
        <dbReference type="Proteomes" id="UP000295192"/>
    </source>
</evidence>
<name>A0A484BVW9_DRONA</name>
<dbReference type="AlphaFoldDB" id="A0A484BVW9"/>
<sequence>MYGFRCLTRCMRRRHGTVATVIAALALLTYFLKQNYESDERDLLYWREVVLLSSRHPCLMAALVATVLCPLLTMALIQQRLIRTVEGTVSRMRRRNRRRQFADFIVRRLLLQLELAMLRMPRKLRVDQQLNDPRARMRCEMAKEAAYRAVDIFRRDAAALLFKHRRRSLDEATFVLDEEELMLLHGGYGHIDLRVSCQLLRRLLYPQAMDRPQQLTRAQTRDVSQYQT</sequence>
<keyword evidence="1" id="KW-0812">Transmembrane</keyword>
<dbReference type="InterPro" id="IPR031754">
    <property type="entry name" value="DUF4736"/>
</dbReference>
<evidence type="ECO:0000313" key="2">
    <source>
        <dbReference type="EMBL" id="TDG52966.1"/>
    </source>
</evidence>
<proteinExistence type="predicted"/>
<gene>
    <name evidence="2" type="ORF">AWZ03_000509</name>
</gene>
<protein>
    <submittedName>
        <fullName evidence="2">Uncharacterized protein</fullName>
    </submittedName>
</protein>
<comment type="caution">
    <text evidence="2">The sequence shown here is derived from an EMBL/GenBank/DDBJ whole genome shotgun (WGS) entry which is preliminary data.</text>
</comment>
<reference evidence="2 3" key="1">
    <citation type="journal article" date="2019" name="J. Hered.">
        <title>An Improved Genome Assembly for Drosophila navojoa, the Basal Species in the mojavensis Cluster.</title>
        <authorList>
            <person name="Vanderlinde T."/>
            <person name="Dupim E.G."/>
            <person name="Nazario-Yepiz N.O."/>
            <person name="Carvalho A.B."/>
        </authorList>
    </citation>
    <scope>NUCLEOTIDE SEQUENCE [LARGE SCALE GENOMIC DNA]</scope>
    <source>
        <strain evidence="2">Navoj_Jal97</strain>
        <tissue evidence="2">Whole organism</tissue>
    </source>
</reference>
<dbReference type="EMBL" id="LSRL02000002">
    <property type="protein sequence ID" value="TDG52966.1"/>
    <property type="molecule type" value="Genomic_DNA"/>
</dbReference>
<keyword evidence="3" id="KW-1185">Reference proteome</keyword>